<evidence type="ECO:0000256" key="3">
    <source>
        <dbReference type="ARBA" id="ARBA00022989"/>
    </source>
</evidence>
<keyword evidence="3 9" id="KW-1133">Transmembrane helix</keyword>
<feature type="compositionally biased region" description="Polar residues" evidence="8">
    <location>
        <begin position="1"/>
        <end position="10"/>
    </location>
</feature>
<feature type="transmembrane region" description="Helical" evidence="9">
    <location>
        <begin position="350"/>
        <end position="369"/>
    </location>
</feature>
<evidence type="ECO:0000259" key="10">
    <source>
        <dbReference type="PROSITE" id="PS50850"/>
    </source>
</evidence>
<evidence type="ECO:0000313" key="11">
    <source>
        <dbReference type="EMBL" id="RKK65735.1"/>
    </source>
</evidence>
<feature type="region of interest" description="Disordered" evidence="8">
    <location>
        <begin position="1"/>
        <end position="67"/>
    </location>
</feature>
<feature type="transmembrane region" description="Helical" evidence="9">
    <location>
        <begin position="410"/>
        <end position="432"/>
    </location>
</feature>
<feature type="transmembrane region" description="Helical" evidence="9">
    <location>
        <begin position="114"/>
        <end position="133"/>
    </location>
</feature>
<organism evidence="11 12">
    <name type="scientific">Fusarium oxysporum</name>
    <name type="common">Fusarium vascular wilt</name>
    <dbReference type="NCBI Taxonomy" id="5507"/>
    <lineage>
        <taxon>Eukaryota</taxon>
        <taxon>Fungi</taxon>
        <taxon>Dikarya</taxon>
        <taxon>Ascomycota</taxon>
        <taxon>Pezizomycotina</taxon>
        <taxon>Sordariomycetes</taxon>
        <taxon>Hypocreomycetidae</taxon>
        <taxon>Hypocreales</taxon>
        <taxon>Nectriaceae</taxon>
        <taxon>Fusarium</taxon>
        <taxon>Fusarium oxysporum species complex</taxon>
    </lineage>
</organism>
<dbReference type="VEuPathDB" id="FungiDB:FOZG_10161"/>
<dbReference type="PROSITE" id="PS50850">
    <property type="entry name" value="MFS"/>
    <property type="match status" value="1"/>
</dbReference>
<evidence type="ECO:0000256" key="6">
    <source>
        <dbReference type="ARBA" id="ARBA00038459"/>
    </source>
</evidence>
<feature type="compositionally biased region" description="Acidic residues" evidence="8">
    <location>
        <begin position="48"/>
        <end position="62"/>
    </location>
</feature>
<evidence type="ECO:0000256" key="1">
    <source>
        <dbReference type="ARBA" id="ARBA00004141"/>
    </source>
</evidence>
<protein>
    <recommendedName>
        <fullName evidence="10">Major facilitator superfamily (MFS) profile domain-containing protein</fullName>
    </recommendedName>
</protein>
<keyword evidence="5" id="KW-0325">Glycoprotein</keyword>
<evidence type="ECO:0000256" key="5">
    <source>
        <dbReference type="ARBA" id="ARBA00023180"/>
    </source>
</evidence>
<dbReference type="SUPFAM" id="SSF103473">
    <property type="entry name" value="MFS general substrate transporter"/>
    <property type="match status" value="1"/>
</dbReference>
<evidence type="ECO:0000256" key="8">
    <source>
        <dbReference type="SAM" id="MobiDB-lite"/>
    </source>
</evidence>
<dbReference type="VEuPathDB" id="FungiDB:HZS61_010219"/>
<dbReference type="PANTHER" id="PTHR23502">
    <property type="entry name" value="MAJOR FACILITATOR SUPERFAMILY"/>
    <property type="match status" value="1"/>
</dbReference>
<comment type="subcellular location">
    <subcellularLocation>
        <location evidence="1">Membrane</location>
        <topology evidence="1">Multi-pass membrane protein</topology>
    </subcellularLocation>
</comment>
<dbReference type="EMBL" id="MRCX01000372">
    <property type="protein sequence ID" value="RKK65735.1"/>
    <property type="molecule type" value="Genomic_DNA"/>
</dbReference>
<evidence type="ECO:0000256" key="9">
    <source>
        <dbReference type="SAM" id="Phobius"/>
    </source>
</evidence>
<evidence type="ECO:0000256" key="7">
    <source>
        <dbReference type="ARBA" id="ARBA00054466"/>
    </source>
</evidence>
<dbReference type="GO" id="GO:0016020">
    <property type="term" value="C:membrane"/>
    <property type="evidence" value="ECO:0007669"/>
    <property type="project" value="UniProtKB-SubCell"/>
</dbReference>
<reference evidence="11 12" key="1">
    <citation type="journal article" date="2018" name="Sci. Rep.">
        <title>Characterisation of pathogen-specific regions and novel effector candidates in Fusarium oxysporum f. sp. cepae.</title>
        <authorList>
            <person name="Armitage A.D."/>
            <person name="Taylor A."/>
            <person name="Sobczyk M.K."/>
            <person name="Baxter L."/>
            <person name="Greenfield B.P."/>
            <person name="Bates H.J."/>
            <person name="Wilson F."/>
            <person name="Jackson A.C."/>
            <person name="Ott S."/>
            <person name="Harrison R.J."/>
            <person name="Clarkson J.P."/>
        </authorList>
    </citation>
    <scope>NUCLEOTIDE SEQUENCE [LARGE SCALE GENOMIC DNA]</scope>
    <source>
        <strain evidence="11 12">Fo_A13</strain>
    </source>
</reference>
<dbReference type="VEuPathDB" id="FungiDB:FOXG_10666"/>
<feature type="transmembrane region" description="Helical" evidence="9">
    <location>
        <begin position="140"/>
        <end position="165"/>
    </location>
</feature>
<dbReference type="AlphaFoldDB" id="A0A420MCH8"/>
<feature type="transmembrane region" description="Helical" evidence="9">
    <location>
        <begin position="444"/>
        <end position="463"/>
    </location>
</feature>
<feature type="compositionally biased region" description="Basic and acidic residues" evidence="8">
    <location>
        <begin position="14"/>
        <end position="47"/>
    </location>
</feature>
<gene>
    <name evidence="11" type="ORF">BFJ69_g16016</name>
</gene>
<feature type="transmembrane region" description="Helical" evidence="9">
    <location>
        <begin position="375"/>
        <end position="403"/>
    </location>
</feature>
<dbReference type="VEuPathDB" id="FungiDB:FOC1_g10000358"/>
<dbReference type="FunFam" id="1.20.1250.20:FF:000011">
    <property type="entry name" value="MFS multidrug transporter, putative"/>
    <property type="match status" value="1"/>
</dbReference>
<dbReference type="Gene3D" id="1.20.1250.20">
    <property type="entry name" value="MFS general substrate transporter like domains"/>
    <property type="match status" value="1"/>
</dbReference>
<name>A0A420MCH8_FUSOX</name>
<dbReference type="CDD" id="cd17323">
    <property type="entry name" value="MFS_Tpo1_MDR_like"/>
    <property type="match status" value="1"/>
</dbReference>
<dbReference type="GO" id="GO:0022857">
    <property type="term" value="F:transmembrane transporter activity"/>
    <property type="evidence" value="ECO:0007669"/>
    <property type="project" value="InterPro"/>
</dbReference>
<feature type="domain" description="Major facilitator superfamily (MFS) profile" evidence="10">
    <location>
        <begin position="75"/>
        <end position="470"/>
    </location>
</feature>
<dbReference type="PANTHER" id="PTHR23502:SF68">
    <property type="entry name" value="MULTIDRUG TRANSPORTER, PUTATIVE (AFU_ORTHOLOGUE AFUA_3G01120)-RELATED"/>
    <property type="match status" value="1"/>
</dbReference>
<evidence type="ECO:0000313" key="12">
    <source>
        <dbReference type="Proteomes" id="UP000285084"/>
    </source>
</evidence>
<keyword evidence="2 9" id="KW-0812">Transmembrane</keyword>
<sequence length="478" mass="52531">MSSIQQNSATPRLLEAKQDETNQVRRDSPPIAERQSDDIETQRQFEKDDPDALDWDGPEDPDNPMNWPSRKRTAHIVLIALVQLVSNLASTMFAPAGKLLMHNFDFSSRTLSSLSVSIYVLGFAIGPLIWAPLSEVYGRFPIYIISTIIFVGFVLGCAFSTSLAMFMVFRLLSGCGGAASLALSGGTLADLVPRQQRGKWMALIAIGPIMGPTIGPVVGGFVGQNIGWRWKENQRRMSLELPLVSAGRDISAKLKRSILRPFKLLFLSPVVLFLALYAAFCFGLMFLLLTTFSNVFSGQYGFDMGITGLCYLGMGVGTLGGLIAQGKFSDKIMRKRAEQRGGEPKPEDRIPLMAYLSWTIPVGMFWYGWSTDEKAHWIVPIIGSAFVGIGFIFVVMPSMIYLVDCFGPEAAASALAAHTVLRSVTAAFLPLAGPRMYESLGLGWGNSLLAFLAIAMIPIPWYFMKNGERLRLKSKLVL</sequence>
<evidence type="ECO:0000256" key="2">
    <source>
        <dbReference type="ARBA" id="ARBA00022692"/>
    </source>
</evidence>
<dbReference type="VEuPathDB" id="FungiDB:FOC4_g10000114"/>
<dbReference type="Pfam" id="PF07690">
    <property type="entry name" value="MFS_1"/>
    <property type="match status" value="2"/>
</dbReference>
<feature type="transmembrane region" description="Helical" evidence="9">
    <location>
        <begin position="304"/>
        <end position="329"/>
    </location>
</feature>
<evidence type="ECO:0000256" key="4">
    <source>
        <dbReference type="ARBA" id="ARBA00023136"/>
    </source>
</evidence>
<dbReference type="Proteomes" id="UP000285084">
    <property type="component" value="Unassembled WGS sequence"/>
</dbReference>
<accession>A0A420MCH8</accession>
<comment type="similarity">
    <text evidence="6">Belongs to the major facilitator superfamily. DHA1 family. Polyamines/proton antiporter (TC 2.A.1.2.16) subfamily.</text>
</comment>
<comment type="caution">
    <text evidence="11">The sequence shown here is derived from an EMBL/GenBank/DDBJ whole genome shotgun (WGS) entry which is preliminary data.</text>
</comment>
<comment type="function">
    <text evidence="7">Efflux pump involved in export of fusaric acid, a mycotoxin with low to moderate toxicity to animals and humans, but with high phytotoxic properties. Constitutes a self-protecting mechanism of the fungus against critical levels of FSA within the cell.</text>
</comment>
<dbReference type="VEuPathDB" id="FungiDB:FOIG_13325"/>
<feature type="transmembrane region" description="Helical" evidence="9">
    <location>
        <begin position="264"/>
        <end position="292"/>
    </location>
</feature>
<dbReference type="InterPro" id="IPR036259">
    <property type="entry name" value="MFS_trans_sf"/>
</dbReference>
<dbReference type="InterPro" id="IPR020846">
    <property type="entry name" value="MFS_dom"/>
</dbReference>
<dbReference type="Gene3D" id="1.20.1720.10">
    <property type="entry name" value="Multidrug resistance protein D"/>
    <property type="match status" value="1"/>
</dbReference>
<feature type="transmembrane region" description="Helical" evidence="9">
    <location>
        <begin position="74"/>
        <end position="94"/>
    </location>
</feature>
<dbReference type="InterPro" id="IPR011701">
    <property type="entry name" value="MFS"/>
</dbReference>
<dbReference type="VEuPathDB" id="FungiDB:FOMG_07456"/>
<proteinExistence type="inferred from homology"/>
<keyword evidence="4 9" id="KW-0472">Membrane</keyword>